<gene>
    <name evidence="2" type="ORF">TWF970_011009</name>
</gene>
<evidence type="ECO:0000256" key="1">
    <source>
        <dbReference type="SAM" id="Phobius"/>
    </source>
</evidence>
<evidence type="ECO:0000313" key="2">
    <source>
        <dbReference type="EMBL" id="KAF3284722.1"/>
    </source>
</evidence>
<comment type="caution">
    <text evidence="2">The sequence shown here is derived from an EMBL/GenBank/DDBJ whole genome shotgun (WGS) entry which is preliminary data.</text>
</comment>
<dbReference type="OrthoDB" id="10296239at2759"/>
<feature type="transmembrane region" description="Helical" evidence="1">
    <location>
        <begin position="6"/>
        <end position="33"/>
    </location>
</feature>
<evidence type="ECO:0000313" key="3">
    <source>
        <dbReference type="Proteomes" id="UP000474640"/>
    </source>
</evidence>
<sequence length="85" mass="9592">MLSDEAIIALVSLVLTLVQLIVSALDGVSRFYLRNISNRRQPERRISGTVNVFRYDVHAPMPPELAMNLYLKVSEIEIASTESPY</sequence>
<protein>
    <submittedName>
        <fullName evidence="2">Uncharacterized protein</fullName>
    </submittedName>
</protein>
<name>A0A7C8VFF2_ORBOL</name>
<keyword evidence="1" id="KW-0812">Transmembrane</keyword>
<reference evidence="2 3" key="1">
    <citation type="submission" date="2020-01" db="EMBL/GenBank/DDBJ databases">
        <authorList>
            <person name="Palmer J.M."/>
        </authorList>
    </citation>
    <scope>NUCLEOTIDE SEQUENCE [LARGE SCALE GENOMIC DNA]</scope>
    <source>
        <strain evidence="2 3">TWF970</strain>
    </source>
</reference>
<organism evidence="2 3">
    <name type="scientific">Orbilia oligospora</name>
    <name type="common">Nematode-trapping fungus</name>
    <name type="synonym">Arthrobotrys oligospora</name>
    <dbReference type="NCBI Taxonomy" id="2813651"/>
    <lineage>
        <taxon>Eukaryota</taxon>
        <taxon>Fungi</taxon>
        <taxon>Dikarya</taxon>
        <taxon>Ascomycota</taxon>
        <taxon>Pezizomycotina</taxon>
        <taxon>Orbiliomycetes</taxon>
        <taxon>Orbiliales</taxon>
        <taxon>Orbiliaceae</taxon>
        <taxon>Orbilia</taxon>
    </lineage>
</organism>
<keyword evidence="1" id="KW-0472">Membrane</keyword>
<accession>A0A7C8VFF2</accession>
<dbReference type="AlphaFoldDB" id="A0A7C8VFF2"/>
<dbReference type="Proteomes" id="UP000474640">
    <property type="component" value="Unassembled WGS sequence"/>
</dbReference>
<proteinExistence type="predicted"/>
<dbReference type="EMBL" id="JAABOJ010000008">
    <property type="protein sequence ID" value="KAF3284722.1"/>
    <property type="molecule type" value="Genomic_DNA"/>
</dbReference>
<keyword evidence="1" id="KW-1133">Transmembrane helix</keyword>